<dbReference type="Proteomes" id="UP000727993">
    <property type="component" value="Unassembled WGS sequence"/>
</dbReference>
<reference evidence="2 3" key="1">
    <citation type="submission" date="2020-10" db="EMBL/GenBank/DDBJ databases">
        <title>Connecting structure to function with the recovery of over 1000 high-quality activated sludge metagenome-assembled genomes encoding full-length rRNA genes using long-read sequencing.</title>
        <authorList>
            <person name="Singleton C.M."/>
            <person name="Petriglieri F."/>
            <person name="Kristensen J.M."/>
            <person name="Kirkegaard R.H."/>
            <person name="Michaelsen T.Y."/>
            <person name="Andersen M.H."/>
            <person name="Karst S.M."/>
            <person name="Dueholm M.S."/>
            <person name="Nielsen P.H."/>
            <person name="Albertsen M."/>
        </authorList>
    </citation>
    <scope>NUCLEOTIDE SEQUENCE [LARGE SCALE GENOMIC DNA]</scope>
    <source>
        <strain evidence="2">Lyne_18-Q3-R50-59_MAXAC.006</strain>
    </source>
</reference>
<dbReference type="AlphaFoldDB" id="A0A936NAA4"/>
<feature type="region of interest" description="Disordered" evidence="1">
    <location>
        <begin position="1"/>
        <end position="29"/>
    </location>
</feature>
<proteinExistence type="predicted"/>
<evidence type="ECO:0000256" key="1">
    <source>
        <dbReference type="SAM" id="MobiDB-lite"/>
    </source>
</evidence>
<comment type="caution">
    <text evidence="2">The sequence shown here is derived from an EMBL/GenBank/DDBJ whole genome shotgun (WGS) entry which is preliminary data.</text>
</comment>
<accession>A0A936NAA4</accession>
<sequence>MTPEHSAPGHTTPIRPKPAPERPNRPTLELVHDSTRAPTLELVGSAAHRPTPRRVGAAGTTLGERLVEVGWRASERHHDLVRLAAEFAGTSEWFGDGSSSAARWISQRLDISVRTAREWIAVGRALRRLPMLDEALARRELSYAKVRILVRAATMENERELIDLACSVNAGALGAALATWSRREETEDVRDERHRESRSLSWRVEPDGQATGTLRLPPDVAGGVMAVIDAAVMRARQESVDRVGSNGGGSDIVGHSDVVGAIAMAGWPERQAAEQVIHPTLAQQRADALVAVMCGGGAQLSAEVILHVRGDGTTMDDGTPVTRQAVMRALPDAWVRALIHNAEGLPLNASGRQRHPSARQKRVVKERDRRCVDCGGSDLLEYDHVPDFSISNQTVVDCLQLRCAACHRARHVRGAW</sequence>
<dbReference type="EMBL" id="JADJZA010000001">
    <property type="protein sequence ID" value="MBK9295793.1"/>
    <property type="molecule type" value="Genomic_DNA"/>
</dbReference>
<dbReference type="InterPro" id="IPR003615">
    <property type="entry name" value="HNH_nuc"/>
</dbReference>
<feature type="compositionally biased region" description="Basic and acidic residues" evidence="1">
    <location>
        <begin position="18"/>
        <end position="29"/>
    </location>
</feature>
<organism evidence="2 3">
    <name type="scientific">Candidatus Neomicrothrix subdominans</name>
    <dbReference type="NCBI Taxonomy" id="2954438"/>
    <lineage>
        <taxon>Bacteria</taxon>
        <taxon>Bacillati</taxon>
        <taxon>Actinomycetota</taxon>
        <taxon>Acidimicrobiia</taxon>
        <taxon>Acidimicrobiales</taxon>
        <taxon>Microthrixaceae</taxon>
        <taxon>Candidatus Neomicrothrix</taxon>
    </lineage>
</organism>
<dbReference type="CDD" id="cd00085">
    <property type="entry name" value="HNHc"/>
    <property type="match status" value="1"/>
</dbReference>
<name>A0A936NAA4_9ACTN</name>
<gene>
    <name evidence="2" type="ORF">IPN02_02740</name>
</gene>
<evidence type="ECO:0000313" key="3">
    <source>
        <dbReference type="Proteomes" id="UP000727993"/>
    </source>
</evidence>
<protein>
    <submittedName>
        <fullName evidence="2">DUF222 domain-containing protein</fullName>
    </submittedName>
</protein>
<evidence type="ECO:0000313" key="2">
    <source>
        <dbReference type="EMBL" id="MBK9295793.1"/>
    </source>
</evidence>